<evidence type="ECO:0000259" key="2">
    <source>
        <dbReference type="PROSITE" id="PS50076"/>
    </source>
</evidence>
<dbReference type="InterPro" id="IPR001623">
    <property type="entry name" value="DnaJ_domain"/>
</dbReference>
<dbReference type="InterPro" id="IPR036869">
    <property type="entry name" value="J_dom_sf"/>
</dbReference>
<dbReference type="CDD" id="cd06257">
    <property type="entry name" value="DnaJ"/>
    <property type="match status" value="1"/>
</dbReference>
<name>A1VPQ6_POLNA</name>
<keyword evidence="3" id="KW-0346">Stress response</keyword>
<dbReference type="RefSeq" id="WP_011801712.1">
    <property type="nucleotide sequence ID" value="NC_008781.1"/>
</dbReference>
<gene>
    <name evidence="3" type="ordered locus">Pnap_2326</name>
</gene>
<dbReference type="Proteomes" id="UP000000644">
    <property type="component" value="Chromosome"/>
</dbReference>
<dbReference type="HOGENOM" id="CLU_108970_0_0_4"/>
<feature type="compositionally biased region" description="Basic and acidic residues" evidence="1">
    <location>
        <begin position="113"/>
        <end position="127"/>
    </location>
</feature>
<dbReference type="SUPFAM" id="SSF46565">
    <property type="entry name" value="Chaperone J-domain"/>
    <property type="match status" value="1"/>
</dbReference>
<dbReference type="EMBL" id="CP000529">
    <property type="protein sequence ID" value="ABM37634.1"/>
    <property type="molecule type" value="Genomic_DNA"/>
</dbReference>
<keyword evidence="4" id="KW-1185">Reference proteome</keyword>
<accession>A1VPQ6</accession>
<evidence type="ECO:0000313" key="3">
    <source>
        <dbReference type="EMBL" id="ABM37634.1"/>
    </source>
</evidence>
<protein>
    <submittedName>
        <fullName evidence="3">Heat shock protein DnaJ domain protein</fullName>
    </submittedName>
</protein>
<dbReference type="STRING" id="365044.Pnap_2326"/>
<evidence type="ECO:0000313" key="4">
    <source>
        <dbReference type="Proteomes" id="UP000000644"/>
    </source>
</evidence>
<dbReference type="Gene3D" id="1.10.287.110">
    <property type="entry name" value="DnaJ domain"/>
    <property type="match status" value="1"/>
</dbReference>
<evidence type="ECO:0000256" key="1">
    <source>
        <dbReference type="SAM" id="MobiDB-lite"/>
    </source>
</evidence>
<reference evidence="4" key="1">
    <citation type="journal article" date="2009" name="Environ. Microbiol.">
        <title>The genome of Polaromonas naphthalenivorans strain CJ2, isolated from coal tar-contaminated sediment, reveals physiological and metabolic versatility and evolution through extensive horizontal gene transfer.</title>
        <authorList>
            <person name="Yagi J.M."/>
            <person name="Sims D."/>
            <person name="Brettin T."/>
            <person name="Bruce D."/>
            <person name="Madsen E.L."/>
        </authorList>
    </citation>
    <scope>NUCLEOTIDE SEQUENCE [LARGE SCALE GENOMIC DNA]</scope>
    <source>
        <strain evidence="4">CJ2</strain>
    </source>
</reference>
<dbReference type="AlphaFoldDB" id="A1VPQ6"/>
<dbReference type="PROSITE" id="PS50076">
    <property type="entry name" value="DNAJ_2"/>
    <property type="match status" value="1"/>
</dbReference>
<feature type="region of interest" description="Disordered" evidence="1">
    <location>
        <begin position="92"/>
        <end position="127"/>
    </location>
</feature>
<dbReference type="KEGG" id="pna:Pnap_2326"/>
<proteinExistence type="predicted"/>
<feature type="compositionally biased region" description="Basic and acidic residues" evidence="1">
    <location>
        <begin position="92"/>
        <end position="104"/>
    </location>
</feature>
<dbReference type="SMART" id="SM00271">
    <property type="entry name" value="DnaJ"/>
    <property type="match status" value="1"/>
</dbReference>
<dbReference type="OrthoDB" id="581986at2"/>
<feature type="domain" description="J" evidence="2">
    <location>
        <begin position="123"/>
        <end position="178"/>
    </location>
</feature>
<dbReference type="eggNOG" id="COG2214">
    <property type="taxonomic scope" value="Bacteria"/>
</dbReference>
<organism evidence="3 4">
    <name type="scientific">Polaromonas naphthalenivorans (strain CJ2)</name>
    <dbReference type="NCBI Taxonomy" id="365044"/>
    <lineage>
        <taxon>Bacteria</taxon>
        <taxon>Pseudomonadati</taxon>
        <taxon>Pseudomonadota</taxon>
        <taxon>Betaproteobacteria</taxon>
        <taxon>Burkholderiales</taxon>
        <taxon>Comamonadaceae</taxon>
        <taxon>Polaromonas</taxon>
    </lineage>
</organism>
<sequence length="178" mass="20465">MHDSPWPDDKEQWVIWNGLSGMIAMAAIGRVEVAPDGRRAWLDKPFEMAGPFSLDALETDGRVAFAACIVMSRQRWQDDQGALRRDAYEKRRAAKERLHEEQARFNKGRRGRRSDDKPFDERQHRETLNLPVDGKLELSQVKTAYRRLAQKAHPDVGGSHEQFLRITQARNALLDCIS</sequence>